<dbReference type="Pfam" id="PF18803">
    <property type="entry name" value="CxC2"/>
    <property type="match status" value="1"/>
</dbReference>
<dbReference type="EMBL" id="JBAHYK010001252">
    <property type="protein sequence ID" value="KAL0568821.1"/>
    <property type="molecule type" value="Genomic_DNA"/>
</dbReference>
<feature type="region of interest" description="Disordered" evidence="1">
    <location>
        <begin position="23"/>
        <end position="72"/>
    </location>
</feature>
<name>A0ABR3F0V3_9AGAR</name>
<organism evidence="3 4">
    <name type="scientific">Marasmius crinis-equi</name>
    <dbReference type="NCBI Taxonomy" id="585013"/>
    <lineage>
        <taxon>Eukaryota</taxon>
        <taxon>Fungi</taxon>
        <taxon>Dikarya</taxon>
        <taxon>Basidiomycota</taxon>
        <taxon>Agaricomycotina</taxon>
        <taxon>Agaricomycetes</taxon>
        <taxon>Agaricomycetidae</taxon>
        <taxon>Agaricales</taxon>
        <taxon>Marasmiineae</taxon>
        <taxon>Marasmiaceae</taxon>
        <taxon>Marasmius</taxon>
    </lineage>
</organism>
<comment type="caution">
    <text evidence="3">The sequence shown here is derived from an EMBL/GenBank/DDBJ whole genome shotgun (WGS) entry which is preliminary data.</text>
</comment>
<protein>
    <recommendedName>
        <fullName evidence="2">CxC2-like cysteine cluster KDZ transposase-associated domain-containing protein</fullName>
    </recommendedName>
</protein>
<dbReference type="InterPro" id="IPR040521">
    <property type="entry name" value="KDZ"/>
</dbReference>
<evidence type="ECO:0000259" key="2">
    <source>
        <dbReference type="Pfam" id="PF18803"/>
    </source>
</evidence>
<proteinExistence type="predicted"/>
<dbReference type="InterPro" id="IPR041457">
    <property type="entry name" value="CxC2_KDZ-assoc"/>
</dbReference>
<evidence type="ECO:0000313" key="4">
    <source>
        <dbReference type="Proteomes" id="UP001465976"/>
    </source>
</evidence>
<dbReference type="Pfam" id="PF18758">
    <property type="entry name" value="KDZ"/>
    <property type="match status" value="1"/>
</dbReference>
<keyword evidence="4" id="KW-1185">Reference proteome</keyword>
<dbReference type="Proteomes" id="UP001465976">
    <property type="component" value="Unassembled WGS sequence"/>
</dbReference>
<accession>A0ABR3F0V3</accession>
<gene>
    <name evidence="3" type="ORF">V5O48_013154</name>
</gene>
<evidence type="ECO:0000313" key="3">
    <source>
        <dbReference type="EMBL" id="KAL0568821.1"/>
    </source>
</evidence>
<sequence>MARGNWIKASEMDLRFQQRAQYRPRGGVTSHRTHTTLEGGGLRSTIIPNAPKRPQSPTADSGKKAKRARYNYSPQGESVRLSRFREQPKMELLMRAIIGKEYDVSIGKACCSPEAIRTVRCADCRFSTPTCESCFVKNHHHCPLHWADVWQGRFFLHTEPSCLGLNYMLGHDSDPCPLVNPKLTPPVPFTVVDCNGVHMTKVAYCECPNCKPHLEQLLEARLFPATVDQPETAFTFEVLKDFHLHSLSSKKTAYDYLWALQMKTDNRFLGKVKNPMQDFLRVARLWRTLLTVKRSGGWHDLSAHFPLQKADSVCFPCFACAEPDFNVAREWSEHEADDIDQEFLHLATTFWSIDGHFGLQRKHKIDDPDDVSLLEARGMFPEGGWFKDFVSKYGKASPEKSSCAKFKVMELQNRNKFKGCVISGVVAVQCARHGIFMAATDMSLGETFLHADVALALTMALFMRAALRNTNFFRRLVIIYDIACQYHINFLERIKNYLPDLVDVVDLIVWLIGKLHADGHITPCKYRFSLNYTPGCGRTAGEGIERTWAETKQAGGNTKEMNDGHRHDILIDYWNYWNWIRLVRMSQTPSQDRLFHVVEDRVKAWENLSMEPQVDKRSGEVTSVYRYNDAALPSQESMLRELLESEKSQSSAAEEAANFKGPEAMFINQGLKLETLQYKLRLLVKEGFTSPEDLSKKRESLRSRIRAWRRLQVVHMSGIIDTLASIKFQVPEEEELYLPSFFRDHRYSTQSLGVTEIKLRQGQAFDALSGLKYTLNHHRVLVRTKRKYSCGVTHNTRSTKFIREVGKKRDLWVEKYRRSREALIRLGATDGSDSSDYPAMTDAALTRPNTDGPDTCLGDGSKMVGWLWTRRLASDDETPEQQARAAEQLESVPWFRAKADMYRWLEEKELLEEEFRRLIQACEKMAEVWEDKAETNQCKGEGYVAYGYHTVAQTIVRMFEYPLKIAL</sequence>
<evidence type="ECO:0000256" key="1">
    <source>
        <dbReference type="SAM" id="MobiDB-lite"/>
    </source>
</evidence>
<feature type="domain" description="CxC2-like cysteine cluster KDZ transposase-associated" evidence="2">
    <location>
        <begin position="163"/>
        <end position="266"/>
    </location>
</feature>
<reference evidence="3 4" key="1">
    <citation type="submission" date="2024-02" db="EMBL/GenBank/DDBJ databases">
        <title>A draft genome for the cacao thread blight pathogen Marasmius crinis-equi.</title>
        <authorList>
            <person name="Cohen S.P."/>
            <person name="Baruah I.K."/>
            <person name="Amoako-Attah I."/>
            <person name="Bukari Y."/>
            <person name="Meinhardt L.W."/>
            <person name="Bailey B.A."/>
        </authorList>
    </citation>
    <scope>NUCLEOTIDE SEQUENCE [LARGE SCALE GENOMIC DNA]</scope>
    <source>
        <strain evidence="3 4">GH-76</strain>
    </source>
</reference>